<keyword evidence="6" id="KW-1185">Reference proteome</keyword>
<evidence type="ECO:0000259" key="4">
    <source>
        <dbReference type="SMART" id="SM01008"/>
    </source>
</evidence>
<dbReference type="FunFam" id="3.30.365.10:FF:000001">
    <property type="entry name" value="Xanthine dehydrogenase oxidase"/>
    <property type="match status" value="1"/>
</dbReference>
<dbReference type="Pfam" id="PF01315">
    <property type="entry name" value="Ald_Xan_dh_C"/>
    <property type="match status" value="1"/>
</dbReference>
<dbReference type="Gene3D" id="3.30.365.10">
    <property type="entry name" value="Aldehyde oxidase/xanthine dehydrogenase, molybdopterin binding domain"/>
    <property type="match status" value="4"/>
</dbReference>
<dbReference type="SUPFAM" id="SSF54665">
    <property type="entry name" value="CO dehydrogenase molybdoprotein N-domain-like"/>
    <property type="match status" value="1"/>
</dbReference>
<evidence type="ECO:0000256" key="2">
    <source>
        <dbReference type="ARBA" id="ARBA00023002"/>
    </source>
</evidence>
<dbReference type="AlphaFoldDB" id="A0A1D8GCK5"/>
<dbReference type="InterPro" id="IPR037165">
    <property type="entry name" value="AldOxase/xan_DH_Mopterin-bd_sf"/>
</dbReference>
<dbReference type="Gene3D" id="3.90.1170.50">
    <property type="entry name" value="Aldehyde oxidase/xanthine dehydrogenase, a/b hammerhead"/>
    <property type="match status" value="1"/>
</dbReference>
<protein>
    <recommendedName>
        <fullName evidence="4">Aldehyde oxidase/xanthine dehydrogenase a/b hammerhead domain-containing protein</fullName>
    </recommendedName>
</protein>
<evidence type="ECO:0000256" key="1">
    <source>
        <dbReference type="ARBA" id="ARBA00022505"/>
    </source>
</evidence>
<dbReference type="SUPFAM" id="SSF56003">
    <property type="entry name" value="Molybdenum cofactor-binding domain"/>
    <property type="match status" value="1"/>
</dbReference>
<proteinExistence type="predicted"/>
<gene>
    <name evidence="5" type="ORF">Gferi_02965</name>
</gene>
<keyword evidence="2" id="KW-0560">Oxidoreductase</keyword>
<dbReference type="InterPro" id="IPR046867">
    <property type="entry name" value="AldOxase/xan_DH_MoCoBD2"/>
</dbReference>
<comment type="cofactor">
    <cofactor evidence="3">
        <name>Mo-molybdopterin cytosine dinucleotide</name>
        <dbReference type="ChEBI" id="CHEBI:71308"/>
    </cofactor>
</comment>
<dbReference type="InterPro" id="IPR036856">
    <property type="entry name" value="Ald_Oxase/Xan_DH_a/b_sf"/>
</dbReference>
<sequence>MKDNLKYVGKDISMHDISEKVTGKMKYAGDMQLPGMLYAKLVLSDVAHGRIIKIDTSKAEALAGVVKVFTYKNSPNTLYNSHKWYVGLEVLEDEKLFTDHVRFIGDRVAAVVAKDRYTAERAAELIEIEYEDLPVITNPEEAIKDKGYTISRKEIECGIPEEIINRAELVFEDRVETPKVHHAAMETHVCVAAPATGGEITIWTPCQVVFQVRLITAEVLDMPLNKVRVIKTTMGGSFGGKGQPVLEPVCAFLAKAVDAPVKLSLDRTESILATRTRTATIGTIKTAVDQEGNILARDIHMLVDTGAYFTNGDAVSMAMGKKAFRLYRIKDQKYVADVVYTNTPIGGACRGYGSPQIHALSEIHMDNIARALSMDPTELRLKNLVHPYDADPTGGPALGNARAIDCVTKGREAFRWKERWQRPKDTGRYVRGIGMACATHGNGYHGGYQDFITMSLRMTEDGGAYLNAGIHDLGCGTVTTMKQIVAEVLDIDVDRILAPEADTLVSPFDIAGTQASRVTFVCGGCAMKVSEMVKGKFIHYASKIWACKPEDIKMENGTVYKDREKDQKITYGEMIIQIQKKFQDDISETYTYTSPANPAVYAANFAEVEIDTYTGLVSVTDVLAVHDIGKAINPGFVEGQIQGAIQMGIGLALTEEIKADHKGNISGDSFSKYHVINAPDMPDVKVLLIEEGDEHGPFGAKSVGEISTCAIAPAIVNAINSALDINVTSLPVTPEKILKALKSKQKRQQSETILV</sequence>
<dbReference type="SMART" id="SM01008">
    <property type="entry name" value="Ald_Xan_dh_C"/>
    <property type="match status" value="1"/>
</dbReference>
<dbReference type="EMBL" id="CP017269">
    <property type="protein sequence ID" value="AOT68647.1"/>
    <property type="molecule type" value="Genomic_DNA"/>
</dbReference>
<evidence type="ECO:0000256" key="3">
    <source>
        <dbReference type="ARBA" id="ARBA00053029"/>
    </source>
</evidence>
<dbReference type="PANTHER" id="PTHR11908:SF132">
    <property type="entry name" value="ALDEHYDE OXIDASE 1-RELATED"/>
    <property type="match status" value="1"/>
</dbReference>
<dbReference type="STRING" id="1424294.Gferi_02965"/>
<dbReference type="InterPro" id="IPR016208">
    <property type="entry name" value="Ald_Oxase/xanthine_DH-like"/>
</dbReference>
<dbReference type="GO" id="GO:0005506">
    <property type="term" value="F:iron ion binding"/>
    <property type="evidence" value="ECO:0007669"/>
    <property type="project" value="InterPro"/>
</dbReference>
<dbReference type="Pfam" id="PF02738">
    <property type="entry name" value="MoCoBD_1"/>
    <property type="match status" value="1"/>
</dbReference>
<dbReference type="InterPro" id="IPR008274">
    <property type="entry name" value="AldOxase/xan_DH_MoCoBD1"/>
</dbReference>
<dbReference type="PANTHER" id="PTHR11908">
    <property type="entry name" value="XANTHINE DEHYDROGENASE"/>
    <property type="match status" value="1"/>
</dbReference>
<dbReference type="Pfam" id="PF20256">
    <property type="entry name" value="MoCoBD_2"/>
    <property type="match status" value="1"/>
</dbReference>
<keyword evidence="1" id="KW-0500">Molybdenum</keyword>
<dbReference type="OrthoDB" id="9759099at2"/>
<dbReference type="KEGG" id="gfe:Gferi_02965"/>
<accession>A0A1D8GCK5</accession>
<name>A0A1D8GCK5_9FIRM</name>
<dbReference type="InterPro" id="IPR000674">
    <property type="entry name" value="Ald_Oxase/Xan_DH_a/b"/>
</dbReference>
<feature type="domain" description="Aldehyde oxidase/xanthine dehydrogenase a/b hammerhead" evidence="4">
    <location>
        <begin position="22"/>
        <end position="134"/>
    </location>
</feature>
<evidence type="ECO:0000313" key="5">
    <source>
        <dbReference type="EMBL" id="AOT68647.1"/>
    </source>
</evidence>
<organism evidence="5 6">
    <name type="scientific">Geosporobacter ferrireducens</name>
    <dbReference type="NCBI Taxonomy" id="1424294"/>
    <lineage>
        <taxon>Bacteria</taxon>
        <taxon>Bacillati</taxon>
        <taxon>Bacillota</taxon>
        <taxon>Clostridia</taxon>
        <taxon>Peptostreptococcales</taxon>
        <taxon>Thermotaleaceae</taxon>
        <taxon>Geosporobacter</taxon>
    </lineage>
</organism>
<dbReference type="GO" id="GO:0016491">
    <property type="term" value="F:oxidoreductase activity"/>
    <property type="evidence" value="ECO:0007669"/>
    <property type="project" value="UniProtKB-KW"/>
</dbReference>
<dbReference type="RefSeq" id="WP_069974223.1">
    <property type="nucleotide sequence ID" value="NZ_CP017269.1"/>
</dbReference>
<reference evidence="5 6" key="1">
    <citation type="submission" date="2016-09" db="EMBL/GenBank/DDBJ databases">
        <title>Genomic analysis reveals versatility of anaerobic energy metabolism of Geosporobacter ferrireducens IRF9 of phylum Firmicutes.</title>
        <authorList>
            <person name="Kim S.-J."/>
        </authorList>
    </citation>
    <scope>NUCLEOTIDE SEQUENCE [LARGE SCALE GENOMIC DNA]</scope>
    <source>
        <strain evidence="5 6">IRF9</strain>
    </source>
</reference>
<dbReference type="Proteomes" id="UP000095743">
    <property type="component" value="Chromosome"/>
</dbReference>
<evidence type="ECO:0000313" key="6">
    <source>
        <dbReference type="Proteomes" id="UP000095743"/>
    </source>
</evidence>